<accession>A0AAJ0GDV1</accession>
<dbReference type="Proteomes" id="UP001271007">
    <property type="component" value="Unassembled WGS sequence"/>
</dbReference>
<protein>
    <submittedName>
        <fullName evidence="1">Uncharacterized protein</fullName>
    </submittedName>
</protein>
<sequence>MSSVLLKLRYVNQSQAMTADYRPPEPFDDGTDTANYPYIGTSGCNTSVGVYFPIGNIFPSPSRHFIARISPQVYTGTHHLDTECTEAECQAIGDKVLQQLRDNERVQHWVLDRKLAREKLIMCCPQINRRAERDPAKFRSPGLDVVKAIRKFLECEEDDQPVAYDKMEGFIVDLRNASVVSMLASRRWDDMRFRHDEPPQLAHFERLPSMTPQVGSTEDWLVTAITVRWPALPGAKDKAEDVPRPNLTHLDDIPHIGTGGCISCVGVYFPIGDGLHFIAHISPLVDLAKQFLCMAAFTEAESKEVGDRVLHQLQETERLQGWNLDRRLAREKLVICCPRMNDKVQPGEANLRPSGVEYRTAGLEVVKAMRTFLGCPKEDQAVAHTDMEGSIVDLRDEEVQMLPVRDWRSEAHKDDEPAELARFERLVLEMPEDGSVDQWVVFVRPPDE</sequence>
<organism evidence="1 2">
    <name type="scientific">Extremus antarcticus</name>
    <dbReference type="NCBI Taxonomy" id="702011"/>
    <lineage>
        <taxon>Eukaryota</taxon>
        <taxon>Fungi</taxon>
        <taxon>Dikarya</taxon>
        <taxon>Ascomycota</taxon>
        <taxon>Pezizomycotina</taxon>
        <taxon>Dothideomycetes</taxon>
        <taxon>Dothideomycetidae</taxon>
        <taxon>Mycosphaerellales</taxon>
        <taxon>Extremaceae</taxon>
        <taxon>Extremus</taxon>
    </lineage>
</organism>
<dbReference type="AlphaFoldDB" id="A0AAJ0GDV1"/>
<comment type="caution">
    <text evidence="1">The sequence shown here is derived from an EMBL/GenBank/DDBJ whole genome shotgun (WGS) entry which is preliminary data.</text>
</comment>
<gene>
    <name evidence="1" type="ORF">LTR09_004658</name>
</gene>
<evidence type="ECO:0000313" key="1">
    <source>
        <dbReference type="EMBL" id="KAK3054390.1"/>
    </source>
</evidence>
<reference evidence="1" key="1">
    <citation type="submission" date="2023-04" db="EMBL/GenBank/DDBJ databases">
        <title>Black Yeasts Isolated from many extreme environments.</title>
        <authorList>
            <person name="Coleine C."/>
            <person name="Stajich J.E."/>
            <person name="Selbmann L."/>
        </authorList>
    </citation>
    <scope>NUCLEOTIDE SEQUENCE</scope>
    <source>
        <strain evidence="1">CCFEE 5312</strain>
    </source>
</reference>
<keyword evidence="2" id="KW-1185">Reference proteome</keyword>
<name>A0AAJ0GDV1_9PEZI</name>
<evidence type="ECO:0000313" key="2">
    <source>
        <dbReference type="Proteomes" id="UP001271007"/>
    </source>
</evidence>
<dbReference type="EMBL" id="JAWDJX010000012">
    <property type="protein sequence ID" value="KAK3054390.1"/>
    <property type="molecule type" value="Genomic_DNA"/>
</dbReference>
<proteinExistence type="predicted"/>